<feature type="compositionally biased region" description="Low complexity" evidence="1">
    <location>
        <begin position="1188"/>
        <end position="1209"/>
    </location>
</feature>
<feature type="domain" description="WW" evidence="2">
    <location>
        <begin position="230"/>
        <end position="264"/>
    </location>
</feature>
<dbReference type="PROSITE" id="PS01159">
    <property type="entry name" value="WW_DOMAIN_1"/>
    <property type="match status" value="1"/>
</dbReference>
<feature type="compositionally biased region" description="Basic and acidic residues" evidence="1">
    <location>
        <begin position="987"/>
        <end position="1005"/>
    </location>
</feature>
<feature type="compositionally biased region" description="Polar residues" evidence="1">
    <location>
        <begin position="397"/>
        <end position="409"/>
    </location>
</feature>
<feature type="compositionally biased region" description="Acidic residues" evidence="1">
    <location>
        <begin position="1"/>
        <end position="16"/>
    </location>
</feature>
<feature type="compositionally biased region" description="Basic and acidic residues" evidence="1">
    <location>
        <begin position="464"/>
        <end position="480"/>
    </location>
</feature>
<feature type="compositionally biased region" description="Low complexity" evidence="1">
    <location>
        <begin position="501"/>
        <end position="512"/>
    </location>
</feature>
<reference evidence="3 4" key="1">
    <citation type="submission" date="2017-12" db="EMBL/GenBank/DDBJ databases">
        <title>Gene loss provides genomic basis for host adaptation in cereal stripe rust fungi.</title>
        <authorList>
            <person name="Xia C."/>
        </authorList>
    </citation>
    <scope>NUCLEOTIDE SEQUENCE [LARGE SCALE GENOMIC DNA]</scope>
    <source>
        <strain evidence="3 4">93TX-2</strain>
    </source>
</reference>
<reference evidence="4" key="2">
    <citation type="journal article" date="2018" name="BMC Genomics">
        <title>Genomic insights into host adaptation between the wheat stripe rust pathogen (Puccinia striiformis f. sp. tritici) and the barley stripe rust pathogen (Puccinia striiformis f. sp. hordei).</title>
        <authorList>
            <person name="Xia C."/>
            <person name="Wang M."/>
            <person name="Yin C."/>
            <person name="Cornejo O.E."/>
            <person name="Hulbert S.H."/>
            <person name="Chen X."/>
        </authorList>
    </citation>
    <scope>NUCLEOTIDE SEQUENCE [LARGE SCALE GENOMIC DNA]</scope>
    <source>
        <strain evidence="4">93TX-2</strain>
    </source>
</reference>
<feature type="compositionally biased region" description="Basic and acidic residues" evidence="1">
    <location>
        <begin position="88"/>
        <end position="125"/>
    </location>
</feature>
<feature type="compositionally biased region" description="Basic and acidic residues" evidence="1">
    <location>
        <begin position="788"/>
        <end position="797"/>
    </location>
</feature>
<dbReference type="InterPro" id="IPR001202">
    <property type="entry name" value="WW_dom"/>
</dbReference>
<dbReference type="VEuPathDB" id="FungiDB:PSHT_14702"/>
<dbReference type="Pfam" id="PF00397">
    <property type="entry name" value="WW"/>
    <property type="match status" value="1"/>
</dbReference>
<feature type="region of interest" description="Disordered" evidence="1">
    <location>
        <begin position="261"/>
        <end position="1007"/>
    </location>
</feature>
<feature type="compositionally biased region" description="Pro residues" evidence="1">
    <location>
        <begin position="618"/>
        <end position="628"/>
    </location>
</feature>
<dbReference type="SMART" id="SM00456">
    <property type="entry name" value="WW"/>
    <property type="match status" value="1"/>
</dbReference>
<comment type="caution">
    <text evidence="3">The sequence shown here is derived from an EMBL/GenBank/DDBJ whole genome shotgun (WGS) entry which is preliminary data.</text>
</comment>
<feature type="compositionally biased region" description="Low complexity" evidence="1">
    <location>
        <begin position="195"/>
        <end position="204"/>
    </location>
</feature>
<evidence type="ECO:0000313" key="3">
    <source>
        <dbReference type="EMBL" id="POV97196.1"/>
    </source>
</evidence>
<feature type="compositionally biased region" description="Basic and acidic residues" evidence="1">
    <location>
        <begin position="205"/>
        <end position="222"/>
    </location>
</feature>
<reference evidence="4" key="3">
    <citation type="journal article" date="2018" name="Mol. Plant Microbe Interact.">
        <title>Genome sequence resources for the wheat stripe rust pathogen (Puccinia striiformis f. sp. tritici) and the barley stripe rust pathogen (Puccinia striiformis f. sp. hordei).</title>
        <authorList>
            <person name="Xia C."/>
            <person name="Wang M."/>
            <person name="Yin C."/>
            <person name="Cornejo O.E."/>
            <person name="Hulbert S.H."/>
            <person name="Chen X."/>
        </authorList>
    </citation>
    <scope>NUCLEOTIDE SEQUENCE [LARGE SCALE GENOMIC DNA]</scope>
    <source>
        <strain evidence="4">93TX-2</strain>
    </source>
</reference>
<feature type="compositionally biased region" description="Basic and acidic residues" evidence="1">
    <location>
        <begin position="576"/>
        <end position="604"/>
    </location>
</feature>
<feature type="compositionally biased region" description="Basic and acidic residues" evidence="1">
    <location>
        <begin position="1212"/>
        <end position="1229"/>
    </location>
</feature>
<dbReference type="VEuPathDB" id="FungiDB:PSTT_16440"/>
<dbReference type="Proteomes" id="UP000238274">
    <property type="component" value="Unassembled WGS sequence"/>
</dbReference>
<dbReference type="EMBL" id="PKSM01000342">
    <property type="protein sequence ID" value="POV97196.1"/>
    <property type="molecule type" value="Genomic_DNA"/>
</dbReference>
<gene>
    <name evidence="3" type="ORF">PSHT_14702</name>
</gene>
<dbReference type="OrthoDB" id="2501302at2759"/>
<feature type="compositionally biased region" description="Polar residues" evidence="1">
    <location>
        <begin position="693"/>
        <end position="704"/>
    </location>
</feature>
<feature type="compositionally biased region" description="Polar residues" evidence="1">
    <location>
        <begin position="158"/>
        <end position="172"/>
    </location>
</feature>
<organism evidence="3 4">
    <name type="scientific">Puccinia striiformis</name>
    <dbReference type="NCBI Taxonomy" id="27350"/>
    <lineage>
        <taxon>Eukaryota</taxon>
        <taxon>Fungi</taxon>
        <taxon>Dikarya</taxon>
        <taxon>Basidiomycota</taxon>
        <taxon>Pucciniomycotina</taxon>
        <taxon>Pucciniomycetes</taxon>
        <taxon>Pucciniales</taxon>
        <taxon>Pucciniaceae</taxon>
        <taxon>Puccinia</taxon>
    </lineage>
</organism>
<feature type="compositionally biased region" description="Polar residues" evidence="1">
    <location>
        <begin position="338"/>
        <end position="351"/>
    </location>
</feature>
<feature type="compositionally biased region" description="Basic and acidic residues" evidence="1">
    <location>
        <begin position="423"/>
        <end position="439"/>
    </location>
</feature>
<name>A0A2S4UIY7_9BASI</name>
<feature type="compositionally biased region" description="Basic and acidic residues" evidence="1">
    <location>
        <begin position="352"/>
        <end position="379"/>
    </location>
</feature>
<feature type="compositionally biased region" description="Basic and acidic residues" evidence="1">
    <location>
        <begin position="136"/>
        <end position="145"/>
    </location>
</feature>
<protein>
    <recommendedName>
        <fullName evidence="2">WW domain-containing protein</fullName>
    </recommendedName>
</protein>
<feature type="compositionally biased region" description="Low complexity" evidence="1">
    <location>
        <begin position="44"/>
        <end position="65"/>
    </location>
</feature>
<sequence length="1277" mass="141899">MEPEDVLDFGEDDDGLDVISLGGSDHDGRPVSNRSSSTALESATRSIRQPRPSPPTQSRNPRSTPHTQPNGSDRLRPESAHRTTNHSEAAHRERNHQSSSRSTDRPAPRPDRRSHVEDASRDAERPSSTAPPRNRPSSDRPRPGERASYMPADRLQAISASSRTSGVPSTKPDSGRPIASLSTRITDQRDANQTPSKPLSPSKPAAEREKVEEVKNVEKAVEPSDEIASTPLPEGWISRISKGSKKTYYVNVFTRTSQWILPTEPASGKPTKPISKVAPHAEEKQPAQETSEIRTQPSRGDRLKNDNVAPATDSTTVRRPQAEGAEIQARTHSKSLDNHSLNLKPSSTIVSQDDRHHVAPQEPLRHHETSKPAKDDHHSTSNNMDPENAHASDSDIDGQSIQQEKTQPDISEPHSRDHRIHPDRRQEIASSMHPDRRQEIASLNSSRARESAPEHCKSKPVASFHRDPPPHSDSTNRDSPRQGAPTRYPHDSDRFRSAINSRPRSISPAPRRAPSHRIGKRDLREPVQLSGSNGIPTGPGRSFPEPITPSQPHEMFINTEVSRYSRPLSISSKTAEPSDPRDMDRRRGPDHTYDRDITNQDRRPSSWSRQEGGIISPLHPPQRHPPTLRPSSPSPHRRPSVLRSRSPSPPPRRMQTSIQGASRAHMQSDLYPDQRSRSPPPSSRVIFEDRTPGISQQFLTQSGTRAHLQPDLYPAERSRPSPASSRALPEDRPIQAPEQSDLIRRNPASRYDAYRPSPSFPSETNGVRHHDVRRGDAYYPRDQGPQRSEPRQLDIRRSQVSQHVPNLPEQPKVPKGMSQPDFYRPSSRPLNAPRLSPRPVHAPGVSPRHTQPIKYYPIIDLDEIPHKHDTPSAPSTLRNTHVPPSPACPIKEAPQSSHRQESDRSQELKHSKHTSDKQVNLPTKDRREIPSNDSQKPLTEGGAKPPPNEARKPPPPDVKKTSQKDGNKVVESNLKEPSNKTLAIPKQQDRTGARGRSIEADEISEKGAMASSDIIEILPPQSVQVPHEPLKQSISLAKRLGPVADCSIGHDELSPPAKRSRRNPVDPIHASDLSNDLTRTPKVLLPEKMSPPTRRMSSSPPYSAEKIQSELVIVEPPPKLEKMFDDNSSSQAHQEKVISLRGRAGLKRDHHEVTEPQQGPQVKERRKSAVIPIGNGSLRDRIQDLQFSAAPAARSLPSSQQASPSGAPQRLQVDDQQHDAPHGESRADQRPPVGRHISERISGFRAPQSPPSSGHHRARYAPRQSDSGWSGRKARYS</sequence>
<feature type="compositionally biased region" description="Basic and acidic residues" evidence="1">
    <location>
        <begin position="949"/>
        <end position="978"/>
    </location>
</feature>
<dbReference type="AlphaFoldDB" id="A0A2S4UIY7"/>
<feature type="region of interest" description="Disordered" evidence="1">
    <location>
        <begin position="1"/>
        <end position="237"/>
    </location>
</feature>
<feature type="compositionally biased region" description="Basic and acidic residues" evidence="1">
    <location>
        <begin position="766"/>
        <end position="776"/>
    </location>
</feature>
<dbReference type="CDD" id="cd00201">
    <property type="entry name" value="WW"/>
    <property type="match status" value="1"/>
</dbReference>
<feature type="compositionally biased region" description="Low complexity" evidence="1">
    <location>
        <begin position="1090"/>
        <end position="1101"/>
    </location>
</feature>
<feature type="compositionally biased region" description="Basic and acidic residues" evidence="1">
    <location>
        <begin position="447"/>
        <end position="457"/>
    </location>
</feature>
<evidence type="ECO:0000256" key="1">
    <source>
        <dbReference type="SAM" id="MobiDB-lite"/>
    </source>
</evidence>
<accession>A0A2S4UIY7</accession>
<dbReference type="InterPro" id="IPR036020">
    <property type="entry name" value="WW_dom_sf"/>
</dbReference>
<feature type="compositionally biased region" description="Polar residues" evidence="1">
    <location>
        <begin position="32"/>
        <end position="43"/>
    </location>
</feature>
<feature type="compositionally biased region" description="Polar residues" evidence="1">
    <location>
        <begin position="287"/>
        <end position="298"/>
    </location>
</feature>
<keyword evidence="4" id="KW-1185">Reference proteome</keyword>
<feature type="region of interest" description="Disordered" evidence="1">
    <location>
        <begin position="1047"/>
        <end position="1277"/>
    </location>
</feature>
<evidence type="ECO:0000313" key="4">
    <source>
        <dbReference type="Proteomes" id="UP000238274"/>
    </source>
</evidence>
<evidence type="ECO:0000259" key="2">
    <source>
        <dbReference type="PROSITE" id="PS50020"/>
    </source>
</evidence>
<feature type="compositionally biased region" description="Basic and acidic residues" evidence="1">
    <location>
        <begin position="898"/>
        <end position="916"/>
    </location>
</feature>
<dbReference type="SUPFAM" id="SSF51045">
    <property type="entry name" value="WW domain"/>
    <property type="match status" value="1"/>
</dbReference>
<proteinExistence type="predicted"/>
<dbReference type="Gene3D" id="2.20.70.10">
    <property type="match status" value="1"/>
</dbReference>
<dbReference type="PROSITE" id="PS50020">
    <property type="entry name" value="WW_DOMAIN_2"/>
    <property type="match status" value="1"/>
</dbReference>